<dbReference type="PROSITE" id="PS00107">
    <property type="entry name" value="PROTEIN_KINASE_ATP"/>
    <property type="match status" value="1"/>
</dbReference>
<keyword evidence="23" id="KW-1015">Disulfide bond</keyword>
<evidence type="ECO:0000256" key="31">
    <source>
        <dbReference type="PROSITE-ProRule" id="PRU10141"/>
    </source>
</evidence>
<dbReference type="InterPro" id="IPR011009">
    <property type="entry name" value="Kinase-like_dom_sf"/>
</dbReference>
<dbReference type="GO" id="GO:0017154">
    <property type="term" value="F:semaphorin receptor activity"/>
    <property type="evidence" value="ECO:0007669"/>
    <property type="project" value="InterPro"/>
</dbReference>
<dbReference type="Gene3D" id="2.130.10.10">
    <property type="entry name" value="YVTN repeat-like/Quinoprotein amine dehydrogenase"/>
    <property type="match status" value="1"/>
</dbReference>
<keyword evidence="14" id="KW-0677">Repeat</keyword>
<dbReference type="Pfam" id="PF01146">
    <property type="entry name" value="Caveolin"/>
    <property type="match status" value="1"/>
</dbReference>
<dbReference type="SUPFAM" id="SSF56112">
    <property type="entry name" value="Protein kinase-like (PK-like)"/>
    <property type="match status" value="1"/>
</dbReference>
<evidence type="ECO:0000256" key="25">
    <source>
        <dbReference type="ARBA" id="ARBA00023180"/>
    </source>
</evidence>
<evidence type="ECO:0000259" key="34">
    <source>
        <dbReference type="PROSITE" id="PS51004"/>
    </source>
</evidence>
<dbReference type="InterPro" id="IPR001627">
    <property type="entry name" value="Semap_dom"/>
</dbReference>
<dbReference type="InterPro" id="IPR000719">
    <property type="entry name" value="Prot_kinase_dom"/>
</dbReference>
<dbReference type="InterPro" id="IPR013783">
    <property type="entry name" value="Ig-like_fold"/>
</dbReference>
<dbReference type="Gene3D" id="2.60.40.10">
    <property type="entry name" value="Immunoglobulins"/>
    <property type="match status" value="2"/>
</dbReference>
<evidence type="ECO:0000313" key="35">
    <source>
        <dbReference type="EMBL" id="CAK6954575.1"/>
    </source>
</evidence>
<dbReference type="GO" id="GO:0070836">
    <property type="term" value="P:caveola assembly"/>
    <property type="evidence" value="ECO:0007669"/>
    <property type="project" value="InterPro"/>
</dbReference>
<dbReference type="Gene3D" id="1.10.510.10">
    <property type="entry name" value="Transferase(Phosphotransferase) domain 1"/>
    <property type="match status" value="1"/>
</dbReference>
<evidence type="ECO:0000256" key="30">
    <source>
        <dbReference type="PROSITE-ProRule" id="PRU00352"/>
    </source>
</evidence>
<proteinExistence type="inferred from homology"/>
<evidence type="ECO:0000256" key="1">
    <source>
        <dbReference type="ARBA" id="ARBA00004202"/>
    </source>
</evidence>
<dbReference type="GO" id="GO:0000139">
    <property type="term" value="C:Golgi membrane"/>
    <property type="evidence" value="ECO:0007669"/>
    <property type="project" value="UniProtKB-SubCell"/>
</dbReference>
<dbReference type="InterPro" id="IPR015943">
    <property type="entry name" value="WD40/YVTN_repeat-like_dom_sf"/>
</dbReference>
<evidence type="ECO:0000313" key="36">
    <source>
        <dbReference type="Proteomes" id="UP001314229"/>
    </source>
</evidence>
<keyword evidence="20" id="KW-0333">Golgi apparatus</keyword>
<dbReference type="GO" id="GO:0005901">
    <property type="term" value="C:caveola"/>
    <property type="evidence" value="ECO:0007669"/>
    <property type="project" value="UniProtKB-SubCell"/>
</dbReference>
<evidence type="ECO:0000256" key="20">
    <source>
        <dbReference type="ARBA" id="ARBA00023034"/>
    </source>
</evidence>
<evidence type="ECO:0000256" key="24">
    <source>
        <dbReference type="ARBA" id="ARBA00023170"/>
    </source>
</evidence>
<evidence type="ECO:0000256" key="6">
    <source>
        <dbReference type="ARBA" id="ARBA00010988"/>
    </source>
</evidence>
<evidence type="ECO:0000256" key="32">
    <source>
        <dbReference type="SAM" id="Phobius"/>
    </source>
</evidence>
<evidence type="ECO:0000256" key="8">
    <source>
        <dbReference type="ARBA" id="ARBA00019839"/>
    </source>
</evidence>
<dbReference type="GO" id="GO:0002116">
    <property type="term" value="C:semaphorin receptor complex"/>
    <property type="evidence" value="ECO:0007669"/>
    <property type="project" value="TreeGrafter"/>
</dbReference>
<keyword evidence="18" id="KW-0832">Ubl conjugation</keyword>
<dbReference type="InterPro" id="IPR014756">
    <property type="entry name" value="Ig_E-set"/>
</dbReference>
<dbReference type="InterPro" id="IPR018361">
    <property type="entry name" value="Caveolin_CS"/>
</dbReference>
<evidence type="ECO:0000256" key="21">
    <source>
        <dbReference type="ARBA" id="ARBA00023136"/>
    </source>
</evidence>
<evidence type="ECO:0000256" key="3">
    <source>
        <dbReference type="ARBA" id="ARBA00004479"/>
    </source>
</evidence>
<feature type="transmembrane region" description="Helical" evidence="32">
    <location>
        <begin position="1127"/>
        <end position="1150"/>
    </location>
</feature>
<evidence type="ECO:0000256" key="4">
    <source>
        <dbReference type="ARBA" id="ARBA00004543"/>
    </source>
</evidence>
<dbReference type="FunFam" id="2.60.40.10:FF:000213">
    <property type="entry name" value="Hepatocyte growth factor receptor"/>
    <property type="match status" value="1"/>
</dbReference>
<dbReference type="CDD" id="cd01179">
    <property type="entry name" value="IPT_plexin_repeat2"/>
    <property type="match status" value="1"/>
</dbReference>
<keyword evidence="36" id="KW-1185">Reference proteome</keyword>
<dbReference type="GO" id="GO:0030334">
    <property type="term" value="P:regulation of cell migration"/>
    <property type="evidence" value="ECO:0007669"/>
    <property type="project" value="TreeGrafter"/>
</dbReference>
<evidence type="ECO:0000256" key="23">
    <source>
        <dbReference type="ARBA" id="ARBA00023157"/>
    </source>
</evidence>
<dbReference type="InterPro" id="IPR001612">
    <property type="entry name" value="Caveolin"/>
</dbReference>
<dbReference type="FunFam" id="1.10.510.10:FF:000093">
    <property type="entry name" value="Hepatocyte growth factor receptor"/>
    <property type="match status" value="1"/>
</dbReference>
<evidence type="ECO:0000256" key="26">
    <source>
        <dbReference type="ARBA" id="ARBA00030820"/>
    </source>
</evidence>
<dbReference type="InterPro" id="IPR001245">
    <property type="entry name" value="Ser-Thr/Tyr_kinase_cat_dom"/>
</dbReference>
<evidence type="ECO:0000256" key="28">
    <source>
        <dbReference type="ARBA" id="ARBA00033117"/>
    </source>
</evidence>
<dbReference type="GO" id="GO:0004714">
    <property type="term" value="F:transmembrane receptor protein tyrosine kinase activity"/>
    <property type="evidence" value="ECO:0007669"/>
    <property type="project" value="UniProtKB-EC"/>
</dbReference>
<dbReference type="Proteomes" id="UP001314229">
    <property type="component" value="Unassembled WGS sequence"/>
</dbReference>
<dbReference type="CDD" id="cd05058">
    <property type="entry name" value="PTKc_Met_Ron"/>
    <property type="match status" value="1"/>
</dbReference>
<dbReference type="SUPFAM" id="SSF101912">
    <property type="entry name" value="Sema domain"/>
    <property type="match status" value="1"/>
</dbReference>
<feature type="binding site" evidence="31">
    <location>
        <position position="1313"/>
    </location>
    <ligand>
        <name>ATP</name>
        <dbReference type="ChEBI" id="CHEBI:30616"/>
    </ligand>
</feature>
<sequence length="1612" mass="179095">MTGGLKDGETDEEFLHSPFIRKQGNIYKPNNKDMDNDSLNEKTMEDIHTKEIDLVNRDPKRINEDVVKVDFEDVIAEPAGTYSFDGVWKASFTTFTVTKYWCYRLLTALVGIPLALIWGIFFAILSFVHIWAVVPCVKSYLIEIQCISRVYSIFVHTFCDPLFEAMGKCLGGIRITTTKEESVYRTNRMNLCPLEAVHAIMLLWALCPSVQGQCDKSAETSKLNHSVTYELPTFTADFPIQNMVTLDGIIYVGAVNRIYALSPNLTKLSEYHTGPLLANETCGRKLNSTGGGGRVDNHNIALVVEHIYDRGLYSCGSADNGVCRRHVLDDDISPKTVDEEVYCFAAKVRSGKGQPSDSDVVVSPSGSQVLNVESNVIKFFVGNSEIPGMRNLSGSATHPHTISLRKMKTSQNGFTFFSTHSYMDLIPSLRGNYYLRYVHSFHSGPFTYFLTVQRVSRDSQAYHTRIVRMCSSDLVIRRYVEMPLECISTDKRRRRSTEPVKVFNILQAAYVTKVGNDVELQRQLKVEEGDDVLFAAFARGKPNSPEPTPNSAVCIMSLKHINNMFKMYMQRCNTVDPYHFTGSDNKSCYNVSSSDDCDPHEGIHEGKEGKYRLQVTQFVQRLEYWHKELTNTLVTSITVVPVHGRAVAYLGTADGHHIQVLFSRFATPHVNLRLDSRPVSSSVVLPNDDHSDGALLLATGNKITKVPLIGPGCSQLTSCTSCLLSSRVTECGWCDGRCTRADQCPSSSVWTQDYCTPVITKVSPTSGPIRGNTVVTICGRNFGFDKTENFKASLVTVEVARAPCKLPRQDSINRWTEMQCSPVFSGNFTPSGHTVKVTSGHKVAKIEGFTFVDPVITEIFPLFGPKSGNTMLTIRGAFLDTGNKQEVHVGKAICKIQSLTSNMLTCKTPPNAVPSKQPVKLTVDSVERHAPVLFTYNQDPIINGIQPSRSFISGGCTVSAHGFFLQSGLQPQMVLTTAQDAEVFHVSCVYGENRTSIQCTTPSLAKLALPPPVVTKVAFVLDGYSTDQWDLIYVEDPLFQDPKLTSKDNKSIVELKGDRMDREAMKCQVLTVSNHSCESLILIGNTLECTVPTELNAATAKELQVEWRQADTIRHLGKVTLAQEQDYTGLIVGCVLVTLLLLLLGTLLMWRRNKHIDDMSEVWYDGRGHIQHLDRLANARSVSPTNEMVSHESVDYRTNLLEDQGTDRPETCRGAPPIYGGNGELLSPRLGVLGGGMGLGMEGELVSPLLMVPVHIDPSCLHPDLLTEVQHVVIAREQLLLHLNQVIGRGHFGCVFHGTLLEPDGQKQHCAVKSLNRITDLEEVSQFLKEGIIMKDFSHPNVLSLLGICLPPEGSPLVVLPYMKHGDLRNFIRDEGHNPTVKDLMGFGLQVARGMEYLASKKFVHRDLAARNCMLDESYIVKVADFGLARDVYDKEYYSVHNKSGVKLPVKWMALESLQTHKFTSKSDVWSFGVLLWELMTRGAPPYSDVNSFDITVFLLQGRRLLQPEFCPDALYTVMIECWHPNPERRPSFSELVSSISAIFSSFSGEHYVLLNTTYVNIDKMSPYASLLASSSPTATSPFSSSTSDPSTSTSLPSHSTLCCHVERDCCT</sequence>
<evidence type="ECO:0000256" key="11">
    <source>
        <dbReference type="ARBA" id="ARBA00022679"/>
    </source>
</evidence>
<keyword evidence="22" id="KW-0829">Tyrosine-protein kinase</keyword>
<evidence type="ECO:0000256" key="9">
    <source>
        <dbReference type="ARBA" id="ARBA00022475"/>
    </source>
</evidence>
<protein>
    <recommendedName>
        <fullName evidence="8">Hepatocyte growth factor receptor</fullName>
        <ecNumber evidence="7">2.7.10.1</ecNumber>
    </recommendedName>
    <alternativeName>
        <fullName evidence="29">HGF/SF receptor</fullName>
    </alternativeName>
    <alternativeName>
        <fullName evidence="28">Proto-oncogene c-Met</fullName>
    </alternativeName>
    <alternativeName>
        <fullName evidence="26">Scatter factor receptor</fullName>
    </alternativeName>
    <alternativeName>
        <fullName evidence="27">Tyrosine-protein kinase Met</fullName>
    </alternativeName>
</protein>
<comment type="similarity">
    <text evidence="6">Belongs to the caveolin family.</text>
</comment>
<keyword evidence="17 31" id="KW-0067">ATP-binding</keyword>
<dbReference type="InterPro" id="IPR036352">
    <property type="entry name" value="Semap_dom_sf"/>
</dbReference>
<dbReference type="InterPro" id="IPR031148">
    <property type="entry name" value="Plexin"/>
</dbReference>
<dbReference type="PANTHER" id="PTHR22625">
    <property type="entry name" value="PLEXIN"/>
    <property type="match status" value="1"/>
</dbReference>
<keyword evidence="16" id="KW-0418">Kinase</keyword>
<dbReference type="InterPro" id="IPR008266">
    <property type="entry name" value="Tyr_kinase_AS"/>
</dbReference>
<dbReference type="PROSITE" id="PS00109">
    <property type="entry name" value="PROTEIN_KINASE_TYR"/>
    <property type="match status" value="1"/>
</dbReference>
<dbReference type="GO" id="GO:0007411">
    <property type="term" value="P:axon guidance"/>
    <property type="evidence" value="ECO:0007669"/>
    <property type="project" value="UniProtKB-ARBA"/>
</dbReference>
<keyword evidence="11" id="KW-0808">Transferase</keyword>
<evidence type="ECO:0000256" key="7">
    <source>
        <dbReference type="ARBA" id="ARBA00011902"/>
    </source>
</evidence>
<dbReference type="EMBL" id="CAWUFR010000017">
    <property type="protein sequence ID" value="CAK6954575.1"/>
    <property type="molecule type" value="Genomic_DNA"/>
</dbReference>
<keyword evidence="24 35" id="KW-0675">Receptor</keyword>
<comment type="subcellular location">
    <subcellularLocation>
        <location evidence="1">Cell membrane</location>
        <topology evidence="1">Peripheral membrane protein</topology>
    </subcellularLocation>
    <subcellularLocation>
        <location evidence="2">Golgi apparatus membrane</location>
        <topology evidence="2">Peripheral membrane protein</topology>
    </subcellularLocation>
    <subcellularLocation>
        <location evidence="4">Membrane</location>
        <location evidence="4">Caveola</location>
        <topology evidence="4">Peripheral membrane protein</topology>
    </subcellularLocation>
    <subcellularLocation>
        <location evidence="3">Membrane</location>
        <topology evidence="3">Single-pass type I membrane protein</topology>
    </subcellularLocation>
</comment>
<dbReference type="Pfam" id="PF01437">
    <property type="entry name" value="PSI"/>
    <property type="match status" value="1"/>
</dbReference>
<evidence type="ECO:0000256" key="2">
    <source>
        <dbReference type="ARBA" id="ARBA00004395"/>
    </source>
</evidence>
<dbReference type="SMART" id="SM00630">
    <property type="entry name" value="Sema"/>
    <property type="match status" value="1"/>
</dbReference>
<dbReference type="InterPro" id="IPR020635">
    <property type="entry name" value="Tyr_kinase_cat_dom"/>
</dbReference>
<keyword evidence="15 31" id="KW-0547">Nucleotide-binding</keyword>
<comment type="caution">
    <text evidence="35">The sequence shown here is derived from an EMBL/GenBank/DDBJ whole genome shotgun (WGS) entry which is preliminary data.</text>
</comment>
<dbReference type="Gene3D" id="3.30.1680.10">
    <property type="entry name" value="ligand-binding face of the semaphorins, domain 2"/>
    <property type="match status" value="1"/>
</dbReference>
<evidence type="ECO:0000256" key="10">
    <source>
        <dbReference type="ARBA" id="ARBA00022553"/>
    </source>
</evidence>
<evidence type="ECO:0000256" key="16">
    <source>
        <dbReference type="ARBA" id="ARBA00022777"/>
    </source>
</evidence>
<feature type="domain" description="Sema" evidence="34">
    <location>
        <begin position="215"/>
        <end position="708"/>
    </location>
</feature>
<dbReference type="Pfam" id="PF01833">
    <property type="entry name" value="TIG"/>
    <property type="match status" value="2"/>
</dbReference>
<dbReference type="InterPro" id="IPR002165">
    <property type="entry name" value="Plexin_repeat"/>
</dbReference>
<dbReference type="Gene3D" id="3.30.200.20">
    <property type="entry name" value="Phosphorylase Kinase, domain 1"/>
    <property type="match status" value="1"/>
</dbReference>
<dbReference type="SUPFAM" id="SSF81296">
    <property type="entry name" value="E set domains"/>
    <property type="match status" value="3"/>
</dbReference>
<evidence type="ECO:0000256" key="29">
    <source>
        <dbReference type="ARBA" id="ARBA00033136"/>
    </source>
</evidence>
<evidence type="ECO:0000256" key="14">
    <source>
        <dbReference type="ARBA" id="ARBA00022737"/>
    </source>
</evidence>
<feature type="transmembrane region" description="Helical" evidence="32">
    <location>
        <begin position="105"/>
        <end position="132"/>
    </location>
</feature>
<dbReference type="Pfam" id="PF07714">
    <property type="entry name" value="PK_Tyr_Ser-Thr"/>
    <property type="match status" value="1"/>
</dbReference>
<accession>A0AAV1N636</accession>
<evidence type="ECO:0000256" key="22">
    <source>
        <dbReference type="ARBA" id="ARBA00023137"/>
    </source>
</evidence>
<dbReference type="PROSITE" id="PS01210">
    <property type="entry name" value="CAVEOLIN"/>
    <property type="match status" value="1"/>
</dbReference>
<comment type="similarity">
    <text evidence="5">Belongs to the plexin family.</text>
</comment>
<evidence type="ECO:0000256" key="19">
    <source>
        <dbReference type="ARBA" id="ARBA00022989"/>
    </source>
</evidence>
<dbReference type="SMART" id="SM00423">
    <property type="entry name" value="PSI"/>
    <property type="match status" value="1"/>
</dbReference>
<dbReference type="SMART" id="SM00429">
    <property type="entry name" value="IPT"/>
    <property type="match status" value="3"/>
</dbReference>
<dbReference type="InterPro" id="IPR002909">
    <property type="entry name" value="IPT_dom"/>
</dbReference>
<keyword evidence="19 32" id="KW-1133">Transmembrane helix</keyword>
<keyword evidence="25" id="KW-0325">Glycoprotein</keyword>
<evidence type="ECO:0000256" key="27">
    <source>
        <dbReference type="ARBA" id="ARBA00033031"/>
    </source>
</evidence>
<comment type="caution">
    <text evidence="30">Lacks conserved residue(s) required for the propagation of feature annotation.</text>
</comment>
<evidence type="ECO:0000256" key="13">
    <source>
        <dbReference type="ARBA" id="ARBA00022729"/>
    </source>
</evidence>
<gene>
    <name evidence="35" type="ORF">FSCOSCO3_A022497</name>
</gene>
<dbReference type="FunFam" id="3.30.200.20:FF:000188">
    <property type="entry name" value="Hepatocyte growth factor receptor"/>
    <property type="match status" value="1"/>
</dbReference>
<keyword evidence="13" id="KW-0732">Signal</keyword>
<evidence type="ECO:0000256" key="12">
    <source>
        <dbReference type="ARBA" id="ARBA00022692"/>
    </source>
</evidence>
<keyword evidence="21 32" id="KW-0472">Membrane</keyword>
<name>A0AAV1N636_SCOSC</name>
<dbReference type="InterPro" id="IPR016201">
    <property type="entry name" value="PSI"/>
</dbReference>
<keyword evidence="10" id="KW-0597">Phosphoprotein</keyword>
<keyword evidence="9" id="KW-1003">Cell membrane</keyword>
<dbReference type="EC" id="2.7.10.1" evidence="7"/>
<evidence type="ECO:0000256" key="17">
    <source>
        <dbReference type="ARBA" id="ARBA00022840"/>
    </source>
</evidence>
<organism evidence="35 36">
    <name type="scientific">Scomber scombrus</name>
    <name type="common">Atlantic mackerel</name>
    <name type="synonym">Scomber vernalis</name>
    <dbReference type="NCBI Taxonomy" id="13677"/>
    <lineage>
        <taxon>Eukaryota</taxon>
        <taxon>Metazoa</taxon>
        <taxon>Chordata</taxon>
        <taxon>Craniata</taxon>
        <taxon>Vertebrata</taxon>
        <taxon>Euteleostomi</taxon>
        <taxon>Actinopterygii</taxon>
        <taxon>Neopterygii</taxon>
        <taxon>Teleostei</taxon>
        <taxon>Neoteleostei</taxon>
        <taxon>Acanthomorphata</taxon>
        <taxon>Pelagiaria</taxon>
        <taxon>Scombriformes</taxon>
        <taxon>Scombridae</taxon>
        <taxon>Scomber</taxon>
    </lineage>
</organism>
<dbReference type="SMART" id="SM00219">
    <property type="entry name" value="TyrKc"/>
    <property type="match status" value="1"/>
</dbReference>
<dbReference type="PRINTS" id="PR00109">
    <property type="entry name" value="TYRKINASE"/>
</dbReference>
<dbReference type="Pfam" id="PF01403">
    <property type="entry name" value="Sema"/>
    <property type="match status" value="1"/>
</dbReference>
<dbReference type="PROSITE" id="PS50011">
    <property type="entry name" value="PROTEIN_KINASE_DOM"/>
    <property type="match status" value="1"/>
</dbReference>
<dbReference type="GO" id="GO:0005524">
    <property type="term" value="F:ATP binding"/>
    <property type="evidence" value="ECO:0007669"/>
    <property type="project" value="UniProtKB-UniRule"/>
</dbReference>
<evidence type="ECO:0000256" key="15">
    <source>
        <dbReference type="ARBA" id="ARBA00022741"/>
    </source>
</evidence>
<dbReference type="InterPro" id="IPR017441">
    <property type="entry name" value="Protein_kinase_ATP_BS"/>
</dbReference>
<dbReference type="PROSITE" id="PS51004">
    <property type="entry name" value="SEMA"/>
    <property type="match status" value="1"/>
</dbReference>
<evidence type="ECO:0000256" key="5">
    <source>
        <dbReference type="ARBA" id="ARBA00010297"/>
    </source>
</evidence>
<reference evidence="35 36" key="1">
    <citation type="submission" date="2024-01" db="EMBL/GenBank/DDBJ databases">
        <authorList>
            <person name="Alioto T."/>
            <person name="Alioto T."/>
            <person name="Gomez Garrido J."/>
        </authorList>
    </citation>
    <scope>NUCLEOTIDE SEQUENCE [LARGE SCALE GENOMIC DNA]</scope>
</reference>
<evidence type="ECO:0000256" key="18">
    <source>
        <dbReference type="ARBA" id="ARBA00022843"/>
    </source>
</evidence>
<dbReference type="PANTHER" id="PTHR22625:SF61">
    <property type="entry name" value="HEPATOCYTE GROWTH FACTOR RECEPTOR"/>
    <property type="match status" value="1"/>
</dbReference>
<keyword evidence="12 32" id="KW-0812">Transmembrane</keyword>
<feature type="domain" description="Protein kinase" evidence="33">
    <location>
        <begin position="1281"/>
        <end position="1544"/>
    </location>
</feature>
<evidence type="ECO:0000259" key="33">
    <source>
        <dbReference type="PROSITE" id="PS50011"/>
    </source>
</evidence>
<dbReference type="SUPFAM" id="SSF103575">
    <property type="entry name" value="Plexin repeat"/>
    <property type="match status" value="1"/>
</dbReference>